<name>A0A0N4YPW7_NIPBR</name>
<dbReference type="OMA" id="HFEPNEL"/>
<evidence type="ECO:0000313" key="5">
    <source>
        <dbReference type="WBParaSite" id="NBR_0001928801-mRNA-1"/>
    </source>
</evidence>
<feature type="coiled-coil region" evidence="1">
    <location>
        <begin position="237"/>
        <end position="457"/>
    </location>
</feature>
<evidence type="ECO:0000313" key="3">
    <source>
        <dbReference type="EMBL" id="VDL83018.1"/>
    </source>
</evidence>
<proteinExistence type="predicted"/>
<dbReference type="Gene3D" id="1.10.287.1490">
    <property type="match status" value="1"/>
</dbReference>
<evidence type="ECO:0000313" key="4">
    <source>
        <dbReference type="Proteomes" id="UP000271162"/>
    </source>
</evidence>
<accession>A0A0N4YPW7</accession>
<gene>
    <name evidence="3" type="ORF">NBR_LOCUS19289</name>
</gene>
<keyword evidence="4" id="KW-1185">Reference proteome</keyword>
<dbReference type="Proteomes" id="UP000271162">
    <property type="component" value="Unassembled WGS sequence"/>
</dbReference>
<feature type="compositionally biased region" description="Basic and acidic residues" evidence="2">
    <location>
        <begin position="685"/>
        <end position="697"/>
    </location>
</feature>
<reference evidence="5" key="1">
    <citation type="submission" date="2017-02" db="UniProtKB">
        <authorList>
            <consortium name="WormBaseParasite"/>
        </authorList>
    </citation>
    <scope>IDENTIFICATION</scope>
</reference>
<keyword evidence="1" id="KW-0175">Coiled coil</keyword>
<dbReference type="STRING" id="27835.A0A0N4YPW7"/>
<feature type="region of interest" description="Disordered" evidence="2">
    <location>
        <begin position="491"/>
        <end position="587"/>
    </location>
</feature>
<organism evidence="5">
    <name type="scientific">Nippostrongylus brasiliensis</name>
    <name type="common">Rat hookworm</name>
    <dbReference type="NCBI Taxonomy" id="27835"/>
    <lineage>
        <taxon>Eukaryota</taxon>
        <taxon>Metazoa</taxon>
        <taxon>Ecdysozoa</taxon>
        <taxon>Nematoda</taxon>
        <taxon>Chromadorea</taxon>
        <taxon>Rhabditida</taxon>
        <taxon>Rhabditina</taxon>
        <taxon>Rhabditomorpha</taxon>
        <taxon>Strongyloidea</taxon>
        <taxon>Heligmosomidae</taxon>
        <taxon>Nippostrongylus</taxon>
    </lineage>
</organism>
<sequence length="966" mass="109044">MSNILAQLNAWRARLSNDQAKAFEVKKTNAVKQEIVENLSEKLAVRKQQEAELIQKREMAELQRKKQMERVVSNCSRAKTLLTDMGDLSSLLTSQTKADSELRAKLAEMSGKMASINENEARLHASVQELREPVSIGSEHVEEIREMKTTALGKLNARRDTFDLTALVAEIQAIEKQRNETAELSEQQRAKSEMLAALELDNESQDEQQSLFTDELAAAAEQSRKIAEENEKKEIGLTTITAEKTALEQNIKSAEADSENIESEITDLTQKKAELDSQIVSKTIELEQEKAQVQEKQRVLDQWKTTVEMEEFELQGGTQMISDKINQQCTELSKLIDSHRKAAEEASAEVERLTQYEPLLQKYEENDREISDIRSKLAEANESRSVLAGKIDEKNAKLADKTSKLESLRKDADLRRQAMGNEIEDVDKKIVEMEGEIRKLEDEAKDVQNRKFELEGEIHLLKHQLSTKTEELTVAKEQYCRMKEVGEIETGIDGFPARENETALQDQNNINPERVPEKEAKKKSSNRKQKNTPQLSAPSRHGSSKSAQQNVNEKKRPEKKDHVVDQKMGRKDKPKNTPKQRRKIKELSFFSTNFDESVSSADDDNDEMEIDVDVNKSSSLQHTNTLASMLADEFKRNIAVDADDSFGIKDDEDSSLFGQSDNEAEEFHTQKTGSLHPSGSSDIRQTPRREDEIHFEPNELLTSTPLIGKRQCTVRPTRSKSSNRSQEPPPTGNTTLPQSQRMLPPLKLKMGDLKTVFPGRKKRGRPPYFFVLDGYGSAQTCARQSRSIATATPMSASFHDRRFLSCSREDGGRISRLSSSDLERPLRPTKVAMDLLDAYQVRDQPISSSSSAENSISVHKLKGDNVKRRNDSMKMKKPRFVPWEPYKAATGADRKGEAPSDLPPLIPYGCGPVDENSNKTLNGHGLLVDTRRGRKAEKRSETVGDFQIKGCFNQMLIFSISYEFPT</sequence>
<protein>
    <submittedName>
        <fullName evidence="5">Protein CASP</fullName>
    </submittedName>
</protein>
<evidence type="ECO:0000256" key="2">
    <source>
        <dbReference type="SAM" id="MobiDB-lite"/>
    </source>
</evidence>
<feature type="compositionally biased region" description="Basic and acidic residues" evidence="2">
    <location>
        <begin position="552"/>
        <end position="575"/>
    </location>
</feature>
<dbReference type="EMBL" id="UYSL01024053">
    <property type="protein sequence ID" value="VDL83018.1"/>
    <property type="molecule type" value="Genomic_DNA"/>
</dbReference>
<feature type="compositionally biased region" description="Polar residues" evidence="2">
    <location>
        <begin position="714"/>
        <end position="741"/>
    </location>
</feature>
<feature type="compositionally biased region" description="Polar residues" evidence="2">
    <location>
        <begin position="502"/>
        <end position="511"/>
    </location>
</feature>
<feature type="compositionally biased region" description="Polar residues" evidence="2">
    <location>
        <begin position="670"/>
        <end position="684"/>
    </location>
</feature>
<feature type="region of interest" description="Disordered" evidence="2">
    <location>
        <begin position="666"/>
        <end position="741"/>
    </location>
</feature>
<reference evidence="3 4" key="2">
    <citation type="submission" date="2018-11" db="EMBL/GenBank/DDBJ databases">
        <authorList>
            <consortium name="Pathogen Informatics"/>
        </authorList>
    </citation>
    <scope>NUCLEOTIDE SEQUENCE [LARGE SCALE GENOMIC DNA]</scope>
</reference>
<evidence type="ECO:0000256" key="1">
    <source>
        <dbReference type="SAM" id="Coils"/>
    </source>
</evidence>
<feature type="coiled-coil region" evidence="1">
    <location>
        <begin position="164"/>
        <end position="191"/>
    </location>
</feature>
<dbReference type="WBParaSite" id="NBR_0001928801-mRNA-1">
    <property type="protein sequence ID" value="NBR_0001928801-mRNA-1"/>
    <property type="gene ID" value="NBR_0001928801"/>
</dbReference>
<dbReference type="AlphaFoldDB" id="A0A0N4YPW7"/>